<dbReference type="PROSITE" id="PS51257">
    <property type="entry name" value="PROKAR_LIPOPROTEIN"/>
    <property type="match status" value="1"/>
</dbReference>
<feature type="chain" id="PRO_5042263545" evidence="1">
    <location>
        <begin position="22"/>
        <end position="197"/>
    </location>
</feature>
<dbReference type="Pfam" id="PF13590">
    <property type="entry name" value="DUF4136"/>
    <property type="match status" value="1"/>
</dbReference>
<dbReference type="Proteomes" id="UP001241110">
    <property type="component" value="Unassembled WGS sequence"/>
</dbReference>
<keyword evidence="1" id="KW-0732">Signal</keyword>
<dbReference type="EMBL" id="JASJOS010000005">
    <property type="protein sequence ID" value="MDJ1481596.1"/>
    <property type="molecule type" value="Genomic_DNA"/>
</dbReference>
<name>A0AAE3QMX9_9BACT</name>
<feature type="domain" description="DUF4136" evidence="2">
    <location>
        <begin position="27"/>
        <end position="175"/>
    </location>
</feature>
<evidence type="ECO:0000313" key="6">
    <source>
        <dbReference type="Proteomes" id="UP001241110"/>
    </source>
</evidence>
<proteinExistence type="predicted"/>
<evidence type="ECO:0000256" key="1">
    <source>
        <dbReference type="SAM" id="SignalP"/>
    </source>
</evidence>
<accession>A0AAE3QMX9</accession>
<dbReference type="RefSeq" id="WP_313979578.1">
    <property type="nucleotide sequence ID" value="NZ_JASJOR010000016.1"/>
</dbReference>
<evidence type="ECO:0000313" key="5">
    <source>
        <dbReference type="Proteomes" id="UP001228581"/>
    </source>
</evidence>
<evidence type="ECO:0000313" key="3">
    <source>
        <dbReference type="EMBL" id="MDJ1481596.1"/>
    </source>
</evidence>
<comment type="caution">
    <text evidence="3">The sequence shown here is derived from an EMBL/GenBank/DDBJ whole genome shotgun (WGS) entry which is preliminary data.</text>
</comment>
<gene>
    <name evidence="3" type="ORF">QNI16_13940</name>
    <name evidence="4" type="ORF">QNI19_01375</name>
</gene>
<protein>
    <submittedName>
        <fullName evidence="3">DUF4136 domain-containing protein</fullName>
    </submittedName>
</protein>
<feature type="signal peptide" evidence="1">
    <location>
        <begin position="1"/>
        <end position="21"/>
    </location>
</feature>
<sequence>MKKAYPLLAIALLVVFGSCMNESRFLVEYDYSYKGNFKKYNSFCFVDNGSADDKDSTMSNPIIEESVRKQLELHGYRFNKRKPSLLVSYKIFYDDLRFQGFNQPEIENWIATEDEEVKYDPIKYSMVRGTLVVQLLDAKKHQTVWQGYASGLYNDQTLTSDRYLKRAVRSIFDKYRLFADGYILENRENAPVGNSDK</sequence>
<dbReference type="InterPro" id="IPR025411">
    <property type="entry name" value="DUF4136"/>
</dbReference>
<reference evidence="3 5" key="1">
    <citation type="submission" date="2023-05" db="EMBL/GenBank/DDBJ databases">
        <authorList>
            <person name="Zhang X."/>
        </authorList>
    </citation>
    <scope>NUCLEOTIDE SEQUENCE</scope>
    <source>
        <strain evidence="4 5">DM2B3-1</strain>
        <strain evidence="3">YF14B1</strain>
    </source>
</reference>
<keyword evidence="5" id="KW-1185">Reference proteome</keyword>
<dbReference type="EMBL" id="JASJOT010000001">
    <property type="protein sequence ID" value="MDJ1491559.1"/>
    <property type="molecule type" value="Genomic_DNA"/>
</dbReference>
<dbReference type="AlphaFoldDB" id="A0AAE3QMX9"/>
<evidence type="ECO:0000259" key="2">
    <source>
        <dbReference type="Pfam" id="PF13590"/>
    </source>
</evidence>
<organism evidence="3 6">
    <name type="scientific">Xanthocytophaga flava</name>
    <dbReference type="NCBI Taxonomy" id="3048013"/>
    <lineage>
        <taxon>Bacteria</taxon>
        <taxon>Pseudomonadati</taxon>
        <taxon>Bacteroidota</taxon>
        <taxon>Cytophagia</taxon>
        <taxon>Cytophagales</taxon>
        <taxon>Rhodocytophagaceae</taxon>
        <taxon>Xanthocytophaga</taxon>
    </lineage>
</organism>
<evidence type="ECO:0000313" key="4">
    <source>
        <dbReference type="EMBL" id="MDJ1491559.1"/>
    </source>
</evidence>
<dbReference type="Gene3D" id="3.30.160.670">
    <property type="match status" value="1"/>
</dbReference>
<dbReference type="Proteomes" id="UP001228581">
    <property type="component" value="Unassembled WGS sequence"/>
</dbReference>